<dbReference type="OrthoDB" id="2601083at2"/>
<evidence type="ECO:0000313" key="1">
    <source>
        <dbReference type="EMBL" id="ODV57257.1"/>
    </source>
</evidence>
<evidence type="ECO:0008006" key="3">
    <source>
        <dbReference type="Google" id="ProtNLM"/>
    </source>
</evidence>
<dbReference type="EMBL" id="MECQ01000001">
    <property type="protein sequence ID" value="ODV57257.1"/>
    <property type="molecule type" value="Genomic_DNA"/>
</dbReference>
<dbReference type="AlphaFoldDB" id="A0A1E4R9V9"/>
<sequence>MLLLLKKFDFMTRDQLSRYFNLGKKRNTNRVLHNLSSYLSSIRDGYETIYYLNNLGRLYVDCDKVRKKGSHVQHTIMRNEFWLFYKCPCDWKNEVKISDGTTSIIVDGMFSRNGFQHFLEVDNLQTMKENREKIKRYKELMSGVVKQLGYYPTLVWLTTTEMRRQQLEASCGGLKCKVYTIDEIRGGI</sequence>
<accession>A0A1E4R9V9</accession>
<protein>
    <recommendedName>
        <fullName evidence="3">Replication-relaxation</fullName>
    </recommendedName>
</protein>
<reference evidence="1 2" key="1">
    <citation type="submission" date="2016-09" db="EMBL/GenBank/DDBJ databases">
        <title>Draft genome sequence of the soil isolate, Lysinibacillus fusiformis M5, a potential hypoxanthine producer.</title>
        <authorList>
            <person name="Gallegos-Monterrosa R."/>
            <person name="Maroti G."/>
            <person name="Balint B."/>
            <person name="Kovacs A.T."/>
        </authorList>
    </citation>
    <scope>NUCLEOTIDE SEQUENCE [LARGE SCALE GENOMIC DNA]</scope>
    <source>
        <strain evidence="1 2">M5</strain>
    </source>
</reference>
<dbReference type="InterPro" id="IPR025855">
    <property type="entry name" value="Replic_Relax"/>
</dbReference>
<gene>
    <name evidence="1" type="ORF">BG258_15740</name>
</gene>
<comment type="caution">
    <text evidence="1">The sequence shown here is derived from an EMBL/GenBank/DDBJ whole genome shotgun (WGS) entry which is preliminary data.</text>
</comment>
<dbReference type="Proteomes" id="UP000094784">
    <property type="component" value="Unassembled WGS sequence"/>
</dbReference>
<dbReference type="Pfam" id="PF13814">
    <property type="entry name" value="Replic_Relax"/>
    <property type="match status" value="1"/>
</dbReference>
<evidence type="ECO:0000313" key="2">
    <source>
        <dbReference type="Proteomes" id="UP000094784"/>
    </source>
</evidence>
<name>A0A1E4R9V9_9BACI</name>
<organism evidence="1 2">
    <name type="scientific">Lysinibacillus fusiformis</name>
    <dbReference type="NCBI Taxonomy" id="28031"/>
    <lineage>
        <taxon>Bacteria</taxon>
        <taxon>Bacillati</taxon>
        <taxon>Bacillota</taxon>
        <taxon>Bacilli</taxon>
        <taxon>Bacillales</taxon>
        <taxon>Bacillaceae</taxon>
        <taxon>Lysinibacillus</taxon>
    </lineage>
</organism>
<proteinExistence type="predicted"/>